<evidence type="ECO:0000256" key="1">
    <source>
        <dbReference type="PROSITE-ProRule" id="PRU00076"/>
    </source>
</evidence>
<organism evidence="3 4">
    <name type="scientific">Macrostomum lignano</name>
    <dbReference type="NCBI Taxonomy" id="282301"/>
    <lineage>
        <taxon>Eukaryota</taxon>
        <taxon>Metazoa</taxon>
        <taxon>Spiralia</taxon>
        <taxon>Lophotrochozoa</taxon>
        <taxon>Platyhelminthes</taxon>
        <taxon>Rhabditophora</taxon>
        <taxon>Macrostomorpha</taxon>
        <taxon>Macrostomida</taxon>
        <taxon>Macrostomidae</taxon>
        <taxon>Macrostomum</taxon>
    </lineage>
</organism>
<proteinExistence type="predicted"/>
<dbReference type="SUPFAM" id="SSF57196">
    <property type="entry name" value="EGF/Laminin"/>
    <property type="match status" value="1"/>
</dbReference>
<accession>A0A1I8IR78</accession>
<dbReference type="PROSITE" id="PS00022">
    <property type="entry name" value="EGF_1"/>
    <property type="match status" value="1"/>
</dbReference>
<dbReference type="WBParaSite" id="maker-uti_cns_0015720-snap-gene-0.6-mRNA-1">
    <property type="protein sequence ID" value="maker-uti_cns_0015720-snap-gene-0.6-mRNA-1"/>
    <property type="gene ID" value="maker-uti_cns_0015720-snap-gene-0.6"/>
</dbReference>
<evidence type="ECO:0000313" key="3">
    <source>
        <dbReference type="Proteomes" id="UP000095280"/>
    </source>
</evidence>
<dbReference type="Gene3D" id="2.10.25.10">
    <property type="entry name" value="Laminin"/>
    <property type="match status" value="1"/>
</dbReference>
<sequence>INTYYSTTLRRPLVDEGLYTRADSVGVAFWLSYCRMLHNMSLKGDVIDHYCPNPCRNNPCVDMAYTMTDNCEVYLDGMYDKDFKCTCIETATWSFSKRACVIYDRCKLTEQGRLPTGNQACNVDAGGECLPVIGTDLFVCQCKNGWLIDTGGRRAGSVEGRDPNCQLRHDPCMSLPCEVGDCVSSRGEAICQCPATHYGPKCQFRRGLWSVWGPWSSCDPDCGDRRERHRSRCVVIEVIFFKAVTFLRLFLILGQPPRFRKSS</sequence>
<dbReference type="InterPro" id="IPR036383">
    <property type="entry name" value="TSP1_rpt_sf"/>
</dbReference>
<feature type="disulfide bond" evidence="1">
    <location>
        <begin position="172"/>
        <end position="182"/>
    </location>
</feature>
<keyword evidence="1" id="KW-0245">EGF-like domain</keyword>
<dbReference type="InterPro" id="IPR000884">
    <property type="entry name" value="TSP1_rpt"/>
</dbReference>
<evidence type="ECO:0000313" key="4">
    <source>
        <dbReference type="WBParaSite" id="maker-uti_cns_0015720-snap-gene-0.6-mRNA-1"/>
    </source>
</evidence>
<protein>
    <submittedName>
        <fullName evidence="4">EGF-like domain-containing protein</fullName>
    </submittedName>
</protein>
<dbReference type="PROSITE" id="PS50026">
    <property type="entry name" value="EGF_3"/>
    <property type="match status" value="1"/>
</dbReference>
<dbReference type="SUPFAM" id="SSF82895">
    <property type="entry name" value="TSP-1 type 1 repeat"/>
    <property type="match status" value="1"/>
</dbReference>
<dbReference type="AlphaFoldDB" id="A0A1I8IR78"/>
<comment type="caution">
    <text evidence="1">Lacks conserved residue(s) required for the propagation of feature annotation.</text>
</comment>
<keyword evidence="3" id="KW-1185">Reference proteome</keyword>
<feature type="disulfide bond" evidence="1">
    <location>
        <begin position="193"/>
        <end position="202"/>
    </location>
</feature>
<reference evidence="4" key="1">
    <citation type="submission" date="2016-11" db="UniProtKB">
        <authorList>
            <consortium name="WormBaseParasite"/>
        </authorList>
    </citation>
    <scope>IDENTIFICATION</scope>
</reference>
<dbReference type="SMART" id="SM00181">
    <property type="entry name" value="EGF"/>
    <property type="match status" value="3"/>
</dbReference>
<keyword evidence="1" id="KW-1015">Disulfide bond</keyword>
<feature type="domain" description="EGF-like" evidence="2">
    <location>
        <begin position="168"/>
        <end position="203"/>
    </location>
</feature>
<dbReference type="Proteomes" id="UP000095280">
    <property type="component" value="Unplaced"/>
</dbReference>
<dbReference type="PROSITE" id="PS50092">
    <property type="entry name" value="TSP1"/>
    <property type="match status" value="1"/>
</dbReference>
<dbReference type="InterPro" id="IPR000742">
    <property type="entry name" value="EGF"/>
</dbReference>
<evidence type="ECO:0000259" key="2">
    <source>
        <dbReference type="PROSITE" id="PS50026"/>
    </source>
</evidence>
<name>A0A1I8IR78_9PLAT</name>